<keyword evidence="3" id="KW-0808">Transferase</keyword>
<comment type="subcellular location">
    <subcellularLocation>
        <location evidence="1">Golgi apparatus membrane</location>
        <topology evidence="1">Single-pass type II membrane protein</topology>
    </subcellularLocation>
</comment>
<dbReference type="GO" id="GO:0000139">
    <property type="term" value="C:Golgi membrane"/>
    <property type="evidence" value="ECO:0007669"/>
    <property type="project" value="UniProtKB-SubCell"/>
</dbReference>
<feature type="compositionally biased region" description="Polar residues" evidence="6">
    <location>
        <begin position="107"/>
        <end position="124"/>
    </location>
</feature>
<feature type="region of interest" description="Disordered" evidence="6">
    <location>
        <begin position="61"/>
        <end position="93"/>
    </location>
</feature>
<keyword evidence="7" id="KW-0812">Transmembrane</keyword>
<evidence type="ECO:0000256" key="4">
    <source>
        <dbReference type="ARBA" id="ARBA00022968"/>
    </source>
</evidence>
<keyword evidence="4" id="KW-0735">Signal-anchor</keyword>
<evidence type="ECO:0000256" key="6">
    <source>
        <dbReference type="SAM" id="MobiDB-lite"/>
    </source>
</evidence>
<comment type="similarity">
    <text evidence="2">Belongs to the glycosyltransferase 47 family.</text>
</comment>
<keyword evidence="10" id="KW-1185">Reference proteome</keyword>
<evidence type="ECO:0000313" key="9">
    <source>
        <dbReference type="EMBL" id="KAL3652230.1"/>
    </source>
</evidence>
<name>A0ABD3ECS2_9LAMI</name>
<evidence type="ECO:0000256" key="1">
    <source>
        <dbReference type="ARBA" id="ARBA00004323"/>
    </source>
</evidence>
<dbReference type="EMBL" id="JAVIJP010000005">
    <property type="protein sequence ID" value="KAL3652230.1"/>
    <property type="molecule type" value="Genomic_DNA"/>
</dbReference>
<dbReference type="GO" id="GO:0016757">
    <property type="term" value="F:glycosyltransferase activity"/>
    <property type="evidence" value="ECO:0007669"/>
    <property type="project" value="UniProtKB-KW"/>
</dbReference>
<dbReference type="PANTHER" id="PTHR11062:SF282">
    <property type="entry name" value="XYLOGLUCAN GALACTOSYLTRANSFERASE GT11-RELATED"/>
    <property type="match status" value="1"/>
</dbReference>
<accession>A0ABD3ECS2</accession>
<keyword evidence="7" id="KW-0472">Membrane</keyword>
<evidence type="ECO:0000259" key="8">
    <source>
        <dbReference type="Pfam" id="PF03016"/>
    </source>
</evidence>
<gene>
    <name evidence="9" type="ORF">CASFOL_001911</name>
</gene>
<feature type="region of interest" description="Disordered" evidence="6">
    <location>
        <begin position="107"/>
        <end position="126"/>
    </location>
</feature>
<keyword evidence="3" id="KW-0328">Glycosyltransferase</keyword>
<keyword evidence="7" id="KW-1133">Transmembrane helix</keyword>
<dbReference type="Proteomes" id="UP001632038">
    <property type="component" value="Unassembled WGS sequence"/>
</dbReference>
<dbReference type="Pfam" id="PF03016">
    <property type="entry name" value="Exostosin_GT47"/>
    <property type="match status" value="1"/>
</dbReference>
<evidence type="ECO:0000256" key="7">
    <source>
        <dbReference type="SAM" id="Phobius"/>
    </source>
</evidence>
<sequence length="603" mass="70080">MSHKRRLSKRRTQLMMDNQRPRIKFWFVFFTLFFYWYLLLYGFDWSSLPGLSSVSRLDPIPSTPSNPKSVSDHDLSSDSIPIPKIGDTNVTNAGYNTNKIESSINVTIDQPKNDNQTTIKNSSVENDEIEDLEAMEKELEPLLPKEEEEEKGGEIVDHKRRASKSCSGRYIYVHDLPARFNQDYIKQCKLLNKWHDMCQYFANDGLGQSLGNPQRLFQHSGWYITHQFSLDVIFHNRMKQYECLTNDSSKAAAVYVPFYSGFDISRFLWDPYNTSVKDADVVDLFKMLREKPEWDVMGGRDHFMVTGRITWDHRRVTDKDSEWGNKLMVMPESLNMTMVTIESSPWDKNDFAIPYPTYFHPSSDAQVYEWQGRMRRKKRRSLFCFAGAPRPNMEGSIRGEIMAQCSASRRKCRMVECRDDKNNCLKPVNVMRMFQSSVFCLQPSGDSFTRRSTFDSIVAGCIPVFFSPGSAYVQYLWHLPKDFGSYSVLIPEGDVKSKKVSIDNVLSRIPASKVAMMRENVIKLIPNVIYADPRSRLEKMDDAFDLAIKEVVERVESLRRRAKEGRNTSDEFDSETSWKYYTFGETGPHEWDHYFKRHPKAAN</sequence>
<reference evidence="10" key="1">
    <citation type="journal article" date="2024" name="IScience">
        <title>Strigolactones Initiate the Formation of Haustorium-like Structures in Castilleja.</title>
        <authorList>
            <person name="Buerger M."/>
            <person name="Peterson D."/>
            <person name="Chory J."/>
        </authorList>
    </citation>
    <scope>NUCLEOTIDE SEQUENCE [LARGE SCALE GENOMIC DNA]</scope>
</reference>
<feature type="domain" description="Exostosin GT47" evidence="8">
    <location>
        <begin position="165"/>
        <end position="501"/>
    </location>
</feature>
<keyword evidence="5" id="KW-0333">Golgi apparatus</keyword>
<dbReference type="AlphaFoldDB" id="A0ABD3ECS2"/>
<feature type="transmembrane region" description="Helical" evidence="7">
    <location>
        <begin position="25"/>
        <end position="43"/>
    </location>
</feature>
<organism evidence="9 10">
    <name type="scientific">Castilleja foliolosa</name>
    <dbReference type="NCBI Taxonomy" id="1961234"/>
    <lineage>
        <taxon>Eukaryota</taxon>
        <taxon>Viridiplantae</taxon>
        <taxon>Streptophyta</taxon>
        <taxon>Embryophyta</taxon>
        <taxon>Tracheophyta</taxon>
        <taxon>Spermatophyta</taxon>
        <taxon>Magnoliopsida</taxon>
        <taxon>eudicotyledons</taxon>
        <taxon>Gunneridae</taxon>
        <taxon>Pentapetalae</taxon>
        <taxon>asterids</taxon>
        <taxon>lamiids</taxon>
        <taxon>Lamiales</taxon>
        <taxon>Orobanchaceae</taxon>
        <taxon>Pedicularideae</taxon>
        <taxon>Castillejinae</taxon>
        <taxon>Castilleja</taxon>
    </lineage>
</organism>
<comment type="caution">
    <text evidence="9">The sequence shown here is derived from an EMBL/GenBank/DDBJ whole genome shotgun (WGS) entry which is preliminary data.</text>
</comment>
<proteinExistence type="inferred from homology"/>
<dbReference type="PANTHER" id="PTHR11062">
    <property type="entry name" value="EXOSTOSIN HEPARAN SULFATE GLYCOSYLTRANSFERASE -RELATED"/>
    <property type="match status" value="1"/>
</dbReference>
<protein>
    <recommendedName>
        <fullName evidence="8">Exostosin GT47 domain-containing protein</fullName>
    </recommendedName>
</protein>
<dbReference type="InterPro" id="IPR040911">
    <property type="entry name" value="Exostosin_GT47"/>
</dbReference>
<dbReference type="InterPro" id="IPR004263">
    <property type="entry name" value="Exostosin"/>
</dbReference>
<evidence type="ECO:0000256" key="3">
    <source>
        <dbReference type="ARBA" id="ARBA00022676"/>
    </source>
</evidence>
<evidence type="ECO:0000256" key="5">
    <source>
        <dbReference type="ARBA" id="ARBA00023034"/>
    </source>
</evidence>
<evidence type="ECO:0000313" key="10">
    <source>
        <dbReference type="Proteomes" id="UP001632038"/>
    </source>
</evidence>
<evidence type="ECO:0000256" key="2">
    <source>
        <dbReference type="ARBA" id="ARBA00010271"/>
    </source>
</evidence>